<accession>A0A377KJV1</accession>
<name>A0A377KJV1_9ENTE</name>
<proteinExistence type="predicted"/>
<dbReference type="Proteomes" id="UP000254070">
    <property type="component" value="Unassembled WGS sequence"/>
</dbReference>
<gene>
    <name evidence="1" type="ORF">NCTC8129_01647</name>
</gene>
<sequence length="126" mass="14963">MLLGCVWVLLAKKLRDNMINDKIEINKYCASITKENSTILNYYFRSGFVIYKECGTNLTSVLLQTIIPNRRHPKVRFFGNLKKRAIQKTYCSFFFFFLQFLKSKRLLSRPLLLVHLVLRKSTIFFK</sequence>
<evidence type="ECO:0000313" key="1">
    <source>
        <dbReference type="EMBL" id="STP29449.1"/>
    </source>
</evidence>
<reference evidence="1 2" key="1">
    <citation type="submission" date="2018-06" db="EMBL/GenBank/DDBJ databases">
        <authorList>
            <consortium name="Pathogen Informatics"/>
            <person name="Doyle S."/>
        </authorList>
    </citation>
    <scope>NUCLEOTIDE SEQUENCE [LARGE SCALE GENOMIC DNA]</scope>
    <source>
        <strain evidence="1 2">NCTC8129</strain>
    </source>
</reference>
<evidence type="ECO:0000313" key="2">
    <source>
        <dbReference type="Proteomes" id="UP000254070"/>
    </source>
</evidence>
<dbReference type="AlphaFoldDB" id="A0A377KJV1"/>
<organism evidence="1 2">
    <name type="scientific">Enterococcus durans</name>
    <dbReference type="NCBI Taxonomy" id="53345"/>
    <lineage>
        <taxon>Bacteria</taxon>
        <taxon>Bacillati</taxon>
        <taxon>Bacillota</taxon>
        <taxon>Bacilli</taxon>
        <taxon>Lactobacillales</taxon>
        <taxon>Enterococcaceae</taxon>
        <taxon>Enterococcus</taxon>
    </lineage>
</organism>
<protein>
    <submittedName>
        <fullName evidence="1">Uncharacterized protein</fullName>
    </submittedName>
</protein>
<dbReference type="EMBL" id="UGIF01000002">
    <property type="protein sequence ID" value="STP29449.1"/>
    <property type="molecule type" value="Genomic_DNA"/>
</dbReference>